<dbReference type="InterPro" id="IPR006597">
    <property type="entry name" value="Sel1-like"/>
</dbReference>
<dbReference type="EMBL" id="JAPFFF010000010">
    <property type="protein sequence ID" value="KAK8880692.1"/>
    <property type="molecule type" value="Genomic_DNA"/>
</dbReference>
<dbReference type="InterPro" id="IPR050767">
    <property type="entry name" value="Sel1_AlgK"/>
</dbReference>
<comment type="caution">
    <text evidence="2">The sequence shown here is derived from an EMBL/GenBank/DDBJ whole genome shotgun (WGS) entry which is preliminary data.</text>
</comment>
<accession>A0ABR2JPP0</accession>
<evidence type="ECO:0000313" key="2">
    <source>
        <dbReference type="EMBL" id="KAK8880692.1"/>
    </source>
</evidence>
<keyword evidence="3" id="KW-1185">Reference proteome</keyword>
<dbReference type="Pfam" id="PF08238">
    <property type="entry name" value="Sel1"/>
    <property type="match status" value="3"/>
</dbReference>
<sequence>MLASKNHFKQAHFFLGFWYQEGMYVKKDIQKAVLYYKEASSFNNQYAKNNLGIIYKHGYNEIEARAGNAIVYFEEAIRKKNDYLSMYNLAHIYMYDKTIKQDLNKSIELLIRSMNDFRHSLILLCLALLKKYDLSIERIKQELKQRTDINRSSMEILFKIIYKYMSYFDVYYESYRYKDYLYNVELEPVKSSKLKRTNKKDFQPKYPKAKELSSEFYKGFGEDLYTFN</sequence>
<gene>
    <name evidence="2" type="ORF">M9Y10_003377</name>
</gene>
<comment type="similarity">
    <text evidence="1">Belongs to the sel-1 family.</text>
</comment>
<protein>
    <recommendedName>
        <fullName evidence="4">Beta-lactamase</fullName>
    </recommendedName>
</protein>
<dbReference type="SUPFAM" id="SSF81901">
    <property type="entry name" value="HCP-like"/>
    <property type="match status" value="1"/>
</dbReference>
<evidence type="ECO:0000256" key="1">
    <source>
        <dbReference type="ARBA" id="ARBA00038101"/>
    </source>
</evidence>
<dbReference type="Gene3D" id="1.25.40.10">
    <property type="entry name" value="Tetratricopeptide repeat domain"/>
    <property type="match status" value="1"/>
</dbReference>
<dbReference type="PANTHER" id="PTHR11102">
    <property type="entry name" value="SEL-1-LIKE PROTEIN"/>
    <property type="match status" value="1"/>
</dbReference>
<dbReference type="SMART" id="SM00671">
    <property type="entry name" value="SEL1"/>
    <property type="match status" value="3"/>
</dbReference>
<evidence type="ECO:0000313" key="3">
    <source>
        <dbReference type="Proteomes" id="UP001470230"/>
    </source>
</evidence>
<reference evidence="2 3" key="1">
    <citation type="submission" date="2024-04" db="EMBL/GenBank/DDBJ databases">
        <title>Tritrichomonas musculus Genome.</title>
        <authorList>
            <person name="Alves-Ferreira E."/>
            <person name="Grigg M."/>
            <person name="Lorenzi H."/>
            <person name="Galac M."/>
        </authorList>
    </citation>
    <scope>NUCLEOTIDE SEQUENCE [LARGE SCALE GENOMIC DNA]</scope>
    <source>
        <strain evidence="2 3">EAF2021</strain>
    </source>
</reference>
<dbReference type="PANTHER" id="PTHR11102:SF147">
    <property type="entry name" value="SEL1L ADAPTOR SUBUNIT OF ERAD E3 UBIQUITIN LIGASE"/>
    <property type="match status" value="1"/>
</dbReference>
<name>A0ABR2JPP0_9EUKA</name>
<dbReference type="Proteomes" id="UP001470230">
    <property type="component" value="Unassembled WGS sequence"/>
</dbReference>
<proteinExistence type="inferred from homology"/>
<evidence type="ECO:0008006" key="4">
    <source>
        <dbReference type="Google" id="ProtNLM"/>
    </source>
</evidence>
<dbReference type="InterPro" id="IPR011990">
    <property type="entry name" value="TPR-like_helical_dom_sf"/>
</dbReference>
<organism evidence="2 3">
    <name type="scientific">Tritrichomonas musculus</name>
    <dbReference type="NCBI Taxonomy" id="1915356"/>
    <lineage>
        <taxon>Eukaryota</taxon>
        <taxon>Metamonada</taxon>
        <taxon>Parabasalia</taxon>
        <taxon>Tritrichomonadida</taxon>
        <taxon>Tritrichomonadidae</taxon>
        <taxon>Tritrichomonas</taxon>
    </lineage>
</organism>